<organism evidence="2 3">
    <name type="scientific">Amycolatopsis samaneae</name>
    <dbReference type="NCBI Taxonomy" id="664691"/>
    <lineage>
        <taxon>Bacteria</taxon>
        <taxon>Bacillati</taxon>
        <taxon>Actinomycetota</taxon>
        <taxon>Actinomycetes</taxon>
        <taxon>Pseudonocardiales</taxon>
        <taxon>Pseudonocardiaceae</taxon>
        <taxon>Amycolatopsis</taxon>
    </lineage>
</organism>
<evidence type="ECO:0000313" key="3">
    <source>
        <dbReference type="Proteomes" id="UP001597419"/>
    </source>
</evidence>
<reference evidence="3" key="1">
    <citation type="journal article" date="2019" name="Int. J. Syst. Evol. Microbiol.">
        <title>The Global Catalogue of Microorganisms (GCM) 10K type strain sequencing project: providing services to taxonomists for standard genome sequencing and annotation.</title>
        <authorList>
            <consortium name="The Broad Institute Genomics Platform"/>
            <consortium name="The Broad Institute Genome Sequencing Center for Infectious Disease"/>
            <person name="Wu L."/>
            <person name="Ma J."/>
        </authorList>
    </citation>
    <scope>NUCLEOTIDE SEQUENCE [LARGE SCALE GENOMIC DNA]</scope>
    <source>
        <strain evidence="3">CGMCC 4.7643</strain>
    </source>
</reference>
<keyword evidence="3" id="KW-1185">Reference proteome</keyword>
<dbReference type="InterPro" id="IPR019812">
    <property type="entry name" value="Hydgase_assmbl_chp_CS"/>
</dbReference>
<comment type="caution">
    <text evidence="2">The sequence shown here is derived from an EMBL/GenBank/DDBJ whole genome shotgun (WGS) entry which is preliminary data.</text>
</comment>
<name>A0ABW5GWY3_9PSEU</name>
<comment type="similarity">
    <text evidence="1">Belongs to the HupF/HypC family.</text>
</comment>
<dbReference type="NCBIfam" id="TIGR00074">
    <property type="entry name" value="hypC_hupF"/>
    <property type="match status" value="1"/>
</dbReference>
<dbReference type="EMBL" id="JBHUKU010000031">
    <property type="protein sequence ID" value="MFD2465433.1"/>
    <property type="molecule type" value="Genomic_DNA"/>
</dbReference>
<proteinExistence type="inferred from homology"/>
<dbReference type="PANTHER" id="PTHR35177">
    <property type="entry name" value="HYDROGENASE MATURATION FACTOR HYBG"/>
    <property type="match status" value="1"/>
</dbReference>
<dbReference type="PROSITE" id="PS01097">
    <property type="entry name" value="HUPF_HYPC"/>
    <property type="match status" value="1"/>
</dbReference>
<gene>
    <name evidence="2" type="ORF">ACFSYJ_42915</name>
</gene>
<dbReference type="PRINTS" id="PR00445">
    <property type="entry name" value="HUPFHYPC"/>
</dbReference>
<evidence type="ECO:0000313" key="2">
    <source>
        <dbReference type="EMBL" id="MFD2465433.1"/>
    </source>
</evidence>
<sequence>MCLGVPGRIVTLSDGTAGPGPRLGTVDFDGVRREVCLAYTPEADLGAYVIVHVGFAISVVDEAEAERTLAVLRAIPDALAGELGPEVIA</sequence>
<dbReference type="Gene3D" id="2.30.30.140">
    <property type="match status" value="1"/>
</dbReference>
<dbReference type="Proteomes" id="UP001597419">
    <property type="component" value="Unassembled WGS sequence"/>
</dbReference>
<dbReference type="PANTHER" id="PTHR35177:SF2">
    <property type="entry name" value="HYDROGENASE MATURATION FACTOR HYBG"/>
    <property type="match status" value="1"/>
</dbReference>
<dbReference type="Pfam" id="PF01455">
    <property type="entry name" value="HupF_HypC"/>
    <property type="match status" value="1"/>
</dbReference>
<dbReference type="RefSeq" id="WP_345408177.1">
    <property type="nucleotide sequence ID" value="NZ_BAABHG010000026.1"/>
</dbReference>
<dbReference type="InterPro" id="IPR001109">
    <property type="entry name" value="Hydrogenase_HupF/HypC"/>
</dbReference>
<dbReference type="SUPFAM" id="SSF159127">
    <property type="entry name" value="HupF/HypC-like"/>
    <property type="match status" value="1"/>
</dbReference>
<protein>
    <submittedName>
        <fullName evidence="2">HypC/HybG/HupF family hydrogenase formation chaperone</fullName>
    </submittedName>
</protein>
<accession>A0ABW5GWY3</accession>
<evidence type="ECO:0000256" key="1">
    <source>
        <dbReference type="ARBA" id="ARBA00006018"/>
    </source>
</evidence>